<accession>A0A8S0ZRQ0</accession>
<dbReference type="EMBL" id="CADEBD010000055">
    <property type="protein sequence ID" value="CAB3222313.1"/>
    <property type="molecule type" value="Genomic_DNA"/>
</dbReference>
<proteinExistence type="predicted"/>
<dbReference type="Proteomes" id="UP000494256">
    <property type="component" value="Unassembled WGS sequence"/>
</dbReference>
<dbReference type="SMART" id="SM00696">
    <property type="entry name" value="DM9"/>
    <property type="match status" value="2"/>
</dbReference>
<dbReference type="EMBL" id="CADEBC010000485">
    <property type="protein sequence ID" value="CAB3236033.1"/>
    <property type="molecule type" value="Genomic_DNA"/>
</dbReference>
<dbReference type="PANTHER" id="PTHR31649:SF1">
    <property type="entry name" value="FARNESOIC ACID O-METHYL TRANSFERASE DOMAIN-CONTAINING PROTEIN"/>
    <property type="match status" value="1"/>
</dbReference>
<dbReference type="AlphaFoldDB" id="A0A8S0ZRQ0"/>
<dbReference type="InterPro" id="IPR006616">
    <property type="entry name" value="DM9_repeat"/>
</dbReference>
<comment type="caution">
    <text evidence="2">The sequence shown here is derived from an EMBL/GenBank/DDBJ whole genome shotgun (WGS) entry which is preliminary data.</text>
</comment>
<evidence type="ECO:0000313" key="2">
    <source>
        <dbReference type="EMBL" id="CAB3236033.1"/>
    </source>
</evidence>
<name>A0A8S0ZRQ0_ARCPL</name>
<dbReference type="Proteomes" id="UP000494106">
    <property type="component" value="Unassembled WGS sequence"/>
</dbReference>
<dbReference type="Pfam" id="PF11901">
    <property type="entry name" value="DM9"/>
    <property type="match status" value="1"/>
</dbReference>
<dbReference type="PANTHER" id="PTHR31649">
    <property type="entry name" value="AGAP009604-PA"/>
    <property type="match status" value="1"/>
</dbReference>
<reference evidence="3 4" key="1">
    <citation type="submission" date="2020-04" db="EMBL/GenBank/DDBJ databases">
        <authorList>
            <person name="Wallbank WR R."/>
            <person name="Pardo Diaz C."/>
            <person name="Kozak K."/>
            <person name="Martin S."/>
            <person name="Jiggins C."/>
            <person name="Moest M."/>
            <person name="Warren A I."/>
            <person name="Byers J.R.P. K."/>
            <person name="Montejo-Kovacevich G."/>
            <person name="Yen C E."/>
        </authorList>
    </citation>
    <scope>NUCLEOTIDE SEQUENCE [LARGE SCALE GENOMIC DNA]</scope>
</reference>
<dbReference type="OrthoDB" id="1925699at2759"/>
<gene>
    <name evidence="1" type="ORF">APLA_LOCUS1162</name>
    <name evidence="2" type="ORF">APLA_LOCUS6409</name>
</gene>
<sequence>MPAPYRWVSSSSRQRGILPGALLVGTDADGADIYAGRAYHEGATLPAKVIPSKSACYISYDGEEVLKDEFEVLVSIIFTWKFSKDGLVPPDALEAGSTADGEKLYFGRVLHEGGITPGKIQPSHGVCYYAFGGEERISHEYQVLVLL</sequence>
<evidence type="ECO:0000313" key="4">
    <source>
        <dbReference type="Proteomes" id="UP000494256"/>
    </source>
</evidence>
<organism evidence="2 3">
    <name type="scientific">Arctia plantaginis</name>
    <name type="common">Wood tiger moth</name>
    <name type="synonym">Phalaena plantaginis</name>
    <dbReference type="NCBI Taxonomy" id="874455"/>
    <lineage>
        <taxon>Eukaryota</taxon>
        <taxon>Metazoa</taxon>
        <taxon>Ecdysozoa</taxon>
        <taxon>Arthropoda</taxon>
        <taxon>Hexapoda</taxon>
        <taxon>Insecta</taxon>
        <taxon>Pterygota</taxon>
        <taxon>Neoptera</taxon>
        <taxon>Endopterygota</taxon>
        <taxon>Lepidoptera</taxon>
        <taxon>Glossata</taxon>
        <taxon>Ditrysia</taxon>
        <taxon>Noctuoidea</taxon>
        <taxon>Erebidae</taxon>
        <taxon>Arctiinae</taxon>
        <taxon>Arctia</taxon>
    </lineage>
</organism>
<evidence type="ECO:0000313" key="1">
    <source>
        <dbReference type="EMBL" id="CAB3222313.1"/>
    </source>
</evidence>
<protein>
    <submittedName>
        <fullName evidence="2">Uncharacterized protein</fullName>
    </submittedName>
</protein>
<keyword evidence="3" id="KW-1185">Reference proteome</keyword>
<evidence type="ECO:0000313" key="3">
    <source>
        <dbReference type="Proteomes" id="UP000494106"/>
    </source>
</evidence>